<organism evidence="1 2">
    <name type="scientific">Lactuca virosa</name>
    <dbReference type="NCBI Taxonomy" id="75947"/>
    <lineage>
        <taxon>Eukaryota</taxon>
        <taxon>Viridiplantae</taxon>
        <taxon>Streptophyta</taxon>
        <taxon>Embryophyta</taxon>
        <taxon>Tracheophyta</taxon>
        <taxon>Spermatophyta</taxon>
        <taxon>Magnoliopsida</taxon>
        <taxon>eudicotyledons</taxon>
        <taxon>Gunneridae</taxon>
        <taxon>Pentapetalae</taxon>
        <taxon>asterids</taxon>
        <taxon>campanulids</taxon>
        <taxon>Asterales</taxon>
        <taxon>Asteraceae</taxon>
        <taxon>Cichorioideae</taxon>
        <taxon>Cichorieae</taxon>
        <taxon>Lactucinae</taxon>
        <taxon>Lactuca</taxon>
    </lineage>
</organism>
<proteinExistence type="predicted"/>
<sequence length="150" mass="16736">MIILGQSLTNVSSLASFFTVDLNGTRAFDEQPVVCDYRAFGKKTFETAKKGDLTIMPERFEKEFDLNTPERAAQAGAAENTVAVPSISSYYINLKIFSSKGDLELFRSSKRETTTVMRVKQMKLDEASSVESQHKTTIPAINNLCHPNDF</sequence>
<dbReference type="AlphaFoldDB" id="A0AAU9N3U2"/>
<evidence type="ECO:0000313" key="2">
    <source>
        <dbReference type="Proteomes" id="UP001157418"/>
    </source>
</evidence>
<evidence type="ECO:0000313" key="1">
    <source>
        <dbReference type="EMBL" id="CAH1434679.1"/>
    </source>
</evidence>
<keyword evidence="2" id="KW-1185">Reference proteome</keyword>
<protein>
    <submittedName>
        <fullName evidence="1">Uncharacterized protein</fullName>
    </submittedName>
</protein>
<accession>A0AAU9N3U2</accession>
<dbReference type="EMBL" id="CAKMRJ010003802">
    <property type="protein sequence ID" value="CAH1434679.1"/>
    <property type="molecule type" value="Genomic_DNA"/>
</dbReference>
<dbReference type="Proteomes" id="UP001157418">
    <property type="component" value="Unassembled WGS sequence"/>
</dbReference>
<name>A0AAU9N3U2_9ASTR</name>
<comment type="caution">
    <text evidence="1">The sequence shown here is derived from an EMBL/GenBank/DDBJ whole genome shotgun (WGS) entry which is preliminary data.</text>
</comment>
<reference evidence="1 2" key="1">
    <citation type="submission" date="2022-01" db="EMBL/GenBank/DDBJ databases">
        <authorList>
            <person name="Xiong W."/>
            <person name="Schranz E."/>
        </authorList>
    </citation>
    <scope>NUCLEOTIDE SEQUENCE [LARGE SCALE GENOMIC DNA]</scope>
</reference>
<gene>
    <name evidence="1" type="ORF">LVIROSA_LOCUS21178</name>
</gene>